<feature type="signal peptide" evidence="2">
    <location>
        <begin position="1"/>
        <end position="18"/>
    </location>
</feature>
<gene>
    <name evidence="3" type="ORF">E6O75_ATG03442</name>
</gene>
<keyword evidence="4" id="KW-1185">Reference proteome</keyword>
<reference evidence="3 4" key="1">
    <citation type="submission" date="2019-04" db="EMBL/GenBank/DDBJ databases">
        <title>High contiguity whole genome sequence and gene annotation resource for two Venturia nashicola isolates.</title>
        <authorList>
            <person name="Prokchorchik M."/>
            <person name="Won K."/>
            <person name="Lee Y."/>
            <person name="Choi E.D."/>
            <person name="Segonzac C."/>
            <person name="Sohn K.H."/>
        </authorList>
    </citation>
    <scope>NUCLEOTIDE SEQUENCE [LARGE SCALE GENOMIC DNA]</scope>
    <source>
        <strain evidence="3 4">PRI2</strain>
    </source>
</reference>
<organism evidence="3 4">
    <name type="scientific">Venturia nashicola</name>
    <dbReference type="NCBI Taxonomy" id="86259"/>
    <lineage>
        <taxon>Eukaryota</taxon>
        <taxon>Fungi</taxon>
        <taxon>Dikarya</taxon>
        <taxon>Ascomycota</taxon>
        <taxon>Pezizomycotina</taxon>
        <taxon>Dothideomycetes</taxon>
        <taxon>Pleosporomycetidae</taxon>
        <taxon>Venturiales</taxon>
        <taxon>Venturiaceae</taxon>
        <taxon>Venturia</taxon>
    </lineage>
</organism>
<feature type="region of interest" description="Disordered" evidence="1">
    <location>
        <begin position="24"/>
        <end position="48"/>
    </location>
</feature>
<keyword evidence="2" id="KW-0732">Signal</keyword>
<evidence type="ECO:0000256" key="2">
    <source>
        <dbReference type="SAM" id="SignalP"/>
    </source>
</evidence>
<evidence type="ECO:0000313" key="4">
    <source>
        <dbReference type="Proteomes" id="UP000298493"/>
    </source>
</evidence>
<accession>A0A4Z1PF39</accession>
<dbReference type="Proteomes" id="UP000298493">
    <property type="component" value="Unassembled WGS sequence"/>
</dbReference>
<comment type="caution">
    <text evidence="3">The sequence shown here is derived from an EMBL/GenBank/DDBJ whole genome shotgun (WGS) entry which is preliminary data.</text>
</comment>
<evidence type="ECO:0000313" key="3">
    <source>
        <dbReference type="EMBL" id="TID23806.1"/>
    </source>
</evidence>
<evidence type="ECO:0000256" key="1">
    <source>
        <dbReference type="SAM" id="MobiDB-lite"/>
    </source>
</evidence>
<protein>
    <submittedName>
        <fullName evidence="3">Uncharacterized protein</fullName>
    </submittedName>
</protein>
<sequence length="112" mass="12592">MKTFHLLALAATAAIVAAMPMHNNGDPSNGNKGIVKGDEQYPTNLSHDSLIPGLVKKMLNGLHKHEEEEEEDDDHDHDHDEERSVQNKGNMRINKRERVPGVLGFFWGLTHF</sequence>
<feature type="region of interest" description="Disordered" evidence="1">
    <location>
        <begin position="61"/>
        <end position="93"/>
    </location>
</feature>
<feature type="compositionally biased region" description="Basic and acidic residues" evidence="1">
    <location>
        <begin position="76"/>
        <end position="85"/>
    </location>
</feature>
<name>A0A4Z1PF39_9PEZI</name>
<dbReference type="AlphaFoldDB" id="A0A4Z1PF39"/>
<proteinExistence type="predicted"/>
<dbReference type="EMBL" id="SNSC02000006">
    <property type="protein sequence ID" value="TID23806.1"/>
    <property type="molecule type" value="Genomic_DNA"/>
</dbReference>
<feature type="chain" id="PRO_5021440482" evidence="2">
    <location>
        <begin position="19"/>
        <end position="112"/>
    </location>
</feature>